<organism evidence="6 7">
    <name type="scientific">Candidatus Pseudogracilibacillus intestinigallinarum</name>
    <dbReference type="NCBI Taxonomy" id="2838742"/>
    <lineage>
        <taxon>Bacteria</taxon>
        <taxon>Bacillati</taxon>
        <taxon>Bacillota</taxon>
        <taxon>Bacilli</taxon>
        <taxon>Bacillales</taxon>
        <taxon>Bacillaceae</taxon>
        <taxon>Pseudogracilibacillus</taxon>
    </lineage>
</organism>
<name>A0A9D1PJT9_9BACI</name>
<comment type="caution">
    <text evidence="6">The sequence shown here is derived from an EMBL/GenBank/DDBJ whole genome shotgun (WGS) entry which is preliminary data.</text>
</comment>
<dbReference type="HAMAP" id="MF_00167">
    <property type="entry name" value="CsrA"/>
    <property type="match status" value="1"/>
</dbReference>
<keyword evidence="5" id="KW-1005">Bacterial flagellum biogenesis</keyword>
<dbReference type="GO" id="GO:0044781">
    <property type="term" value="P:bacterial-type flagellum organization"/>
    <property type="evidence" value="ECO:0007669"/>
    <property type="project" value="UniProtKB-KW"/>
</dbReference>
<evidence type="ECO:0000313" key="7">
    <source>
        <dbReference type="Proteomes" id="UP000823937"/>
    </source>
</evidence>
<reference evidence="6" key="2">
    <citation type="submission" date="2021-04" db="EMBL/GenBank/DDBJ databases">
        <authorList>
            <person name="Gilroy R."/>
        </authorList>
    </citation>
    <scope>NUCLEOTIDE SEQUENCE</scope>
    <source>
        <strain evidence="6">CHK169-2315</strain>
    </source>
</reference>
<dbReference type="InterPro" id="IPR003751">
    <property type="entry name" value="CsrA"/>
</dbReference>
<gene>
    <name evidence="5 6" type="primary">csrA</name>
    <name evidence="6" type="ORF">H9895_01515</name>
</gene>
<dbReference type="NCBIfam" id="NF002469">
    <property type="entry name" value="PRK01712.1"/>
    <property type="match status" value="1"/>
</dbReference>
<dbReference type="Pfam" id="PF02599">
    <property type="entry name" value="CsrA"/>
    <property type="match status" value="1"/>
</dbReference>
<dbReference type="Gene3D" id="2.60.40.4380">
    <property type="entry name" value="Translational regulator CsrA"/>
    <property type="match status" value="1"/>
</dbReference>
<comment type="subcellular location">
    <subcellularLocation>
        <location evidence="5">Cytoplasm</location>
    </subcellularLocation>
</comment>
<dbReference type="GO" id="GO:0045947">
    <property type="term" value="P:negative regulation of translational initiation"/>
    <property type="evidence" value="ECO:0007669"/>
    <property type="project" value="UniProtKB-UniRule"/>
</dbReference>
<comment type="subunit">
    <text evidence="5">Homodimer; the beta-strands of each monomer intercalate to form a hydrophobic core, while the alpha-helices form wings that extend away from the core.</text>
</comment>
<evidence type="ECO:0000256" key="3">
    <source>
        <dbReference type="ARBA" id="ARBA00022845"/>
    </source>
</evidence>
<evidence type="ECO:0000256" key="5">
    <source>
        <dbReference type="HAMAP-Rule" id="MF_00167"/>
    </source>
</evidence>
<reference evidence="6" key="1">
    <citation type="journal article" date="2021" name="PeerJ">
        <title>Extensive microbial diversity within the chicken gut microbiome revealed by metagenomics and culture.</title>
        <authorList>
            <person name="Gilroy R."/>
            <person name="Ravi A."/>
            <person name="Getino M."/>
            <person name="Pursley I."/>
            <person name="Horton D.L."/>
            <person name="Alikhan N.F."/>
            <person name="Baker D."/>
            <person name="Gharbi K."/>
            <person name="Hall N."/>
            <person name="Watson M."/>
            <person name="Adriaenssens E.M."/>
            <person name="Foster-Nyarko E."/>
            <person name="Jarju S."/>
            <person name="Secka A."/>
            <person name="Antonio M."/>
            <person name="Oren A."/>
            <person name="Chaudhuri R.R."/>
            <person name="La Ragione R."/>
            <person name="Hildebrand F."/>
            <person name="Pallen M.J."/>
        </authorList>
    </citation>
    <scope>NUCLEOTIDE SEQUENCE</scope>
    <source>
        <strain evidence="6">CHK169-2315</strain>
    </source>
</reference>
<proteinExistence type="inferred from homology"/>
<dbReference type="NCBIfam" id="TIGR00202">
    <property type="entry name" value="csrA"/>
    <property type="match status" value="1"/>
</dbReference>
<evidence type="ECO:0000313" key="6">
    <source>
        <dbReference type="EMBL" id="HIV73740.1"/>
    </source>
</evidence>
<accession>A0A9D1PJT9</accession>
<dbReference type="PANTHER" id="PTHR34984:SF1">
    <property type="entry name" value="CARBON STORAGE REGULATOR"/>
    <property type="match status" value="1"/>
</dbReference>
<comment type="function">
    <text evidence="5">A translational regulator that binds mRNA to regulate translation initiation and/or mRNA stability. Usually binds in the 5'-UTR at or near the Shine-Dalgarno sequence preventing ribosome-binding, thus repressing translation. Its main target seems to be the major flagellin gene, while its function is anatagonized by FliW.</text>
</comment>
<sequence>MLVLSRKKQQSIRIGNDIELTVIAIEGDQVKLGIKAPKNIEIHRGEVFEAIQTANNEAVHVSIDVMKLMKKNPL</sequence>
<dbReference type="Proteomes" id="UP000823937">
    <property type="component" value="Unassembled WGS sequence"/>
</dbReference>
<dbReference type="GO" id="GO:0005829">
    <property type="term" value="C:cytosol"/>
    <property type="evidence" value="ECO:0007669"/>
    <property type="project" value="TreeGrafter"/>
</dbReference>
<keyword evidence="3 5" id="KW-0810">Translation regulation</keyword>
<dbReference type="EMBL" id="DXHX01000023">
    <property type="protein sequence ID" value="HIV73740.1"/>
    <property type="molecule type" value="Genomic_DNA"/>
</dbReference>
<dbReference type="GO" id="GO:0006402">
    <property type="term" value="P:mRNA catabolic process"/>
    <property type="evidence" value="ECO:0007669"/>
    <property type="project" value="InterPro"/>
</dbReference>
<keyword evidence="2 5" id="KW-0678">Repressor</keyword>
<dbReference type="PANTHER" id="PTHR34984">
    <property type="entry name" value="CARBON STORAGE REGULATOR"/>
    <property type="match status" value="1"/>
</dbReference>
<dbReference type="GO" id="GO:0048027">
    <property type="term" value="F:mRNA 5'-UTR binding"/>
    <property type="evidence" value="ECO:0007669"/>
    <property type="project" value="UniProtKB-UniRule"/>
</dbReference>
<protein>
    <recommendedName>
        <fullName evidence="5">Translational regulator CsrA</fullName>
    </recommendedName>
</protein>
<dbReference type="SUPFAM" id="SSF117130">
    <property type="entry name" value="CsrA-like"/>
    <property type="match status" value="1"/>
</dbReference>
<comment type="similarity">
    <text evidence="5">Belongs to the CsrA/RsmA family.</text>
</comment>
<dbReference type="InterPro" id="IPR036107">
    <property type="entry name" value="CsrA_sf"/>
</dbReference>
<keyword evidence="4 5" id="KW-0694">RNA-binding</keyword>
<evidence type="ECO:0000256" key="1">
    <source>
        <dbReference type="ARBA" id="ARBA00022490"/>
    </source>
</evidence>
<dbReference type="AlphaFoldDB" id="A0A9D1PJT9"/>
<dbReference type="GO" id="GO:0006109">
    <property type="term" value="P:regulation of carbohydrate metabolic process"/>
    <property type="evidence" value="ECO:0007669"/>
    <property type="project" value="InterPro"/>
</dbReference>
<dbReference type="GO" id="GO:1902208">
    <property type="term" value="P:regulation of bacterial-type flagellum assembly"/>
    <property type="evidence" value="ECO:0007669"/>
    <property type="project" value="UniProtKB-UniRule"/>
</dbReference>
<keyword evidence="1 5" id="KW-0963">Cytoplasm</keyword>
<evidence type="ECO:0000256" key="2">
    <source>
        <dbReference type="ARBA" id="ARBA00022491"/>
    </source>
</evidence>
<dbReference type="FunFam" id="2.60.40.4380:FF:000002">
    <property type="entry name" value="Translational regulator CsrA"/>
    <property type="match status" value="1"/>
</dbReference>
<evidence type="ECO:0000256" key="4">
    <source>
        <dbReference type="ARBA" id="ARBA00022884"/>
    </source>
</evidence>